<sequence length="206" mass="22768">MRISELSQRSGVPVPSIKFYLREGLLHRGELTSPNQARYDESHLNRLRLVSALTEVGGLSVAGARDVLQAIDSDEPNLDDLMGVTLKAVQPFTGAPEPTEAELAEADALTERHNWYVHPDSPLRAELARVLSALHSTGLAPDWEWIDDYARAADAVAHRDHDYVGNFTELDEILKTVVVGTVLGERLLATLRRVAQASEAHRRYGI</sequence>
<dbReference type="InterPro" id="IPR000551">
    <property type="entry name" value="MerR-type_HTH_dom"/>
</dbReference>
<gene>
    <name evidence="3" type="ORF">NE857_33555</name>
</gene>
<keyword evidence="1" id="KW-0238">DNA-binding</keyword>
<evidence type="ECO:0000259" key="2">
    <source>
        <dbReference type="PROSITE" id="PS50937"/>
    </source>
</evidence>
<dbReference type="PRINTS" id="PR00040">
    <property type="entry name" value="HTHMERR"/>
</dbReference>
<dbReference type="CDD" id="cd04780">
    <property type="entry name" value="HTH_MerR-like_sg5"/>
    <property type="match status" value="1"/>
</dbReference>
<dbReference type="PANTHER" id="PTHR30204:SF98">
    <property type="entry name" value="HTH-TYPE TRANSCRIPTIONAL REGULATOR ADHR"/>
    <property type="match status" value="1"/>
</dbReference>
<dbReference type="PANTHER" id="PTHR30204">
    <property type="entry name" value="REDOX-CYCLING DRUG-SENSING TRANSCRIPTIONAL ACTIVATOR SOXR"/>
    <property type="match status" value="1"/>
</dbReference>
<evidence type="ECO:0000256" key="1">
    <source>
        <dbReference type="ARBA" id="ARBA00023125"/>
    </source>
</evidence>
<dbReference type="Proteomes" id="UP001055940">
    <property type="component" value="Chromosome"/>
</dbReference>
<keyword evidence="4" id="KW-1185">Reference proteome</keyword>
<dbReference type="Gene3D" id="1.10.1660.10">
    <property type="match status" value="1"/>
</dbReference>
<feature type="domain" description="HTH merR-type" evidence="2">
    <location>
        <begin position="1"/>
        <end position="70"/>
    </location>
</feature>
<protein>
    <submittedName>
        <fullName evidence="3">MerR family transcriptional regulator</fullName>
    </submittedName>
</protein>
<proteinExistence type="predicted"/>
<evidence type="ECO:0000313" key="3">
    <source>
        <dbReference type="EMBL" id="USY20094.1"/>
    </source>
</evidence>
<reference evidence="3" key="1">
    <citation type="submission" date="2022-06" db="EMBL/GenBank/DDBJ databases">
        <authorList>
            <person name="Ping M."/>
        </authorList>
    </citation>
    <scope>NUCLEOTIDE SEQUENCE</scope>
    <source>
        <strain evidence="3">JCM11759T</strain>
    </source>
</reference>
<dbReference type="Pfam" id="PF13411">
    <property type="entry name" value="MerR_1"/>
    <property type="match status" value="1"/>
</dbReference>
<organism evidence="3 4">
    <name type="scientific">Nocardiopsis exhalans</name>
    <dbReference type="NCBI Taxonomy" id="163604"/>
    <lineage>
        <taxon>Bacteria</taxon>
        <taxon>Bacillati</taxon>
        <taxon>Actinomycetota</taxon>
        <taxon>Actinomycetes</taxon>
        <taxon>Streptosporangiales</taxon>
        <taxon>Nocardiopsidaceae</taxon>
        <taxon>Nocardiopsis</taxon>
    </lineage>
</organism>
<dbReference type="EMBL" id="CP099837">
    <property type="protein sequence ID" value="USY20094.1"/>
    <property type="molecule type" value="Genomic_DNA"/>
</dbReference>
<dbReference type="InterPro" id="IPR009061">
    <property type="entry name" value="DNA-bd_dom_put_sf"/>
</dbReference>
<dbReference type="PROSITE" id="PS50937">
    <property type="entry name" value="HTH_MERR_2"/>
    <property type="match status" value="1"/>
</dbReference>
<dbReference type="InterPro" id="IPR047057">
    <property type="entry name" value="MerR_fam"/>
</dbReference>
<name>A0ABY5D9T3_9ACTN</name>
<evidence type="ECO:0000313" key="4">
    <source>
        <dbReference type="Proteomes" id="UP001055940"/>
    </source>
</evidence>
<dbReference type="SUPFAM" id="SSF46955">
    <property type="entry name" value="Putative DNA-binding domain"/>
    <property type="match status" value="1"/>
</dbReference>
<dbReference type="RefSeq" id="WP_254419226.1">
    <property type="nucleotide sequence ID" value="NZ_BAAAJB010000002.1"/>
</dbReference>
<dbReference type="SMART" id="SM00422">
    <property type="entry name" value="HTH_MERR"/>
    <property type="match status" value="1"/>
</dbReference>
<accession>A0ABY5D9T3</accession>